<dbReference type="Pfam" id="PF00046">
    <property type="entry name" value="Homeodomain"/>
    <property type="match status" value="1"/>
</dbReference>
<dbReference type="SMART" id="SM00389">
    <property type="entry name" value="HOX"/>
    <property type="match status" value="1"/>
</dbReference>
<feature type="DNA-binding region" description="Homeobox" evidence="6">
    <location>
        <begin position="250"/>
        <end position="303"/>
    </location>
</feature>
<keyword evidence="11" id="KW-1185">Reference proteome</keyword>
<feature type="non-terminal residue" evidence="10">
    <location>
        <position position="330"/>
    </location>
</feature>
<keyword evidence="4 6" id="KW-0371">Homeobox</keyword>
<evidence type="ECO:0000256" key="7">
    <source>
        <dbReference type="RuleBase" id="RU000682"/>
    </source>
</evidence>
<name>A0A087TJV0_STEMI</name>
<dbReference type="STRING" id="407821.A0A087TJV0"/>
<protein>
    <submittedName>
        <fullName evidence="10">Homeobox protein Hox-A1</fullName>
    </submittedName>
</protein>
<dbReference type="PANTHER" id="PTHR45946:SF4">
    <property type="entry name" value="HOMEOBOX PROTEIN ROUGH-RELATED"/>
    <property type="match status" value="1"/>
</dbReference>
<organism evidence="10 11">
    <name type="scientific">Stegodyphus mimosarum</name>
    <name type="common">African social velvet spider</name>
    <dbReference type="NCBI Taxonomy" id="407821"/>
    <lineage>
        <taxon>Eukaryota</taxon>
        <taxon>Metazoa</taxon>
        <taxon>Ecdysozoa</taxon>
        <taxon>Arthropoda</taxon>
        <taxon>Chelicerata</taxon>
        <taxon>Arachnida</taxon>
        <taxon>Araneae</taxon>
        <taxon>Araneomorphae</taxon>
        <taxon>Entelegynae</taxon>
        <taxon>Eresoidea</taxon>
        <taxon>Eresidae</taxon>
        <taxon>Stegodyphus</taxon>
    </lineage>
</organism>
<comment type="subcellular location">
    <subcellularLocation>
        <location evidence="1 6 7">Nucleus</location>
    </subcellularLocation>
</comment>
<feature type="region of interest" description="Disordered" evidence="8">
    <location>
        <begin position="302"/>
        <end position="330"/>
    </location>
</feature>
<feature type="domain" description="Homeobox" evidence="9">
    <location>
        <begin position="248"/>
        <end position="302"/>
    </location>
</feature>
<dbReference type="InterPro" id="IPR001356">
    <property type="entry name" value="HD"/>
</dbReference>
<dbReference type="InterPro" id="IPR046327">
    <property type="entry name" value="HXA1/B1/D1"/>
</dbReference>
<dbReference type="InterPro" id="IPR009057">
    <property type="entry name" value="Homeodomain-like_sf"/>
</dbReference>
<feature type="compositionally biased region" description="Polar residues" evidence="8">
    <location>
        <begin position="312"/>
        <end position="330"/>
    </location>
</feature>
<dbReference type="Gene3D" id="1.10.10.60">
    <property type="entry name" value="Homeodomain-like"/>
    <property type="match status" value="1"/>
</dbReference>
<reference evidence="10 11" key="1">
    <citation type="submission" date="2013-11" db="EMBL/GenBank/DDBJ databases">
        <title>Genome sequencing of Stegodyphus mimosarum.</title>
        <authorList>
            <person name="Bechsgaard J."/>
        </authorList>
    </citation>
    <scope>NUCLEOTIDE SEQUENCE [LARGE SCALE GENOMIC DNA]</scope>
</reference>
<dbReference type="GO" id="GO:0005634">
    <property type="term" value="C:nucleus"/>
    <property type="evidence" value="ECO:0007669"/>
    <property type="project" value="UniProtKB-SubCell"/>
</dbReference>
<evidence type="ECO:0000259" key="9">
    <source>
        <dbReference type="PROSITE" id="PS50071"/>
    </source>
</evidence>
<gene>
    <name evidence="10" type="ORF">X975_19394</name>
</gene>
<dbReference type="CDD" id="cd00086">
    <property type="entry name" value="homeodomain"/>
    <property type="match status" value="1"/>
</dbReference>
<evidence type="ECO:0000313" key="11">
    <source>
        <dbReference type="Proteomes" id="UP000054359"/>
    </source>
</evidence>
<feature type="region of interest" description="Disordered" evidence="8">
    <location>
        <begin position="73"/>
        <end position="98"/>
    </location>
</feature>
<dbReference type="PROSITE" id="PS00027">
    <property type="entry name" value="HOMEOBOX_1"/>
    <property type="match status" value="1"/>
</dbReference>
<evidence type="ECO:0000256" key="2">
    <source>
        <dbReference type="ARBA" id="ARBA00022473"/>
    </source>
</evidence>
<dbReference type="OrthoDB" id="6159439at2759"/>
<evidence type="ECO:0000256" key="8">
    <source>
        <dbReference type="SAM" id="MobiDB-lite"/>
    </source>
</evidence>
<dbReference type="PANTHER" id="PTHR45946">
    <property type="entry name" value="HOMEOBOX PROTEIN ROUGH-RELATED"/>
    <property type="match status" value="1"/>
</dbReference>
<dbReference type="GO" id="GO:0000981">
    <property type="term" value="F:DNA-binding transcription factor activity, RNA polymerase II-specific"/>
    <property type="evidence" value="ECO:0007669"/>
    <property type="project" value="InterPro"/>
</dbReference>
<accession>A0A087TJV0</accession>
<dbReference type="FunFam" id="1.10.10.60:FF:000113">
    <property type="entry name" value="homeobox protein Hox-B1"/>
    <property type="match status" value="1"/>
</dbReference>
<evidence type="ECO:0000256" key="3">
    <source>
        <dbReference type="ARBA" id="ARBA00023125"/>
    </source>
</evidence>
<keyword evidence="2" id="KW-0217">Developmental protein</keyword>
<proteinExistence type="predicted"/>
<dbReference type="PRINTS" id="PR00024">
    <property type="entry name" value="HOMEOBOX"/>
</dbReference>
<feature type="region of interest" description="Disordered" evidence="8">
    <location>
        <begin position="35"/>
        <end position="55"/>
    </location>
</feature>
<dbReference type="PROSITE" id="PS50071">
    <property type="entry name" value="HOMEOBOX_2"/>
    <property type="match status" value="1"/>
</dbReference>
<dbReference type="OMA" id="HPVPTYK"/>
<evidence type="ECO:0000256" key="5">
    <source>
        <dbReference type="ARBA" id="ARBA00023242"/>
    </source>
</evidence>
<keyword evidence="3 6" id="KW-0238">DNA-binding</keyword>
<evidence type="ECO:0000256" key="1">
    <source>
        <dbReference type="ARBA" id="ARBA00004123"/>
    </source>
</evidence>
<dbReference type="EMBL" id="KK115554">
    <property type="protein sequence ID" value="KFM65389.1"/>
    <property type="molecule type" value="Genomic_DNA"/>
</dbReference>
<evidence type="ECO:0000313" key="10">
    <source>
        <dbReference type="EMBL" id="KFM65389.1"/>
    </source>
</evidence>
<dbReference type="GO" id="GO:0000978">
    <property type="term" value="F:RNA polymerase II cis-regulatory region sequence-specific DNA binding"/>
    <property type="evidence" value="ECO:0007669"/>
    <property type="project" value="TreeGrafter"/>
</dbReference>
<keyword evidence="5 6" id="KW-0539">Nucleus</keyword>
<sequence length="330" mass="36126">MMMNGTNAVYGGGVCPQQPPIVDYGGDSQIFYGDVGQQHYGYPPASDPQPAEPPNSHLPHQIINEANGLSYTNLDAGHPYSSQRHHHHHHQPYCPQSSGGPFYRTFDYDVMSSNPDPGGSVVPSYPPASYHHLDPMSHQVSINRRSNNTYGAYPSESYDSQHHVAGGECQQINGVSGFQRTQTPQQHPVPTYKWMQVKRSLPKPAPKPEFGYNGAVTATSPGGGTYPSGSPASTATVAGGGTGPGSGRTNFTTKQLTELEKEFHFNKYLTRARRIEIASALQLNETQVKIWFQNRRMKQKKRMKEGLLPTDVGSTKENSPTCTTPTLLNS</sequence>
<dbReference type="SUPFAM" id="SSF46689">
    <property type="entry name" value="Homeodomain-like"/>
    <property type="match status" value="1"/>
</dbReference>
<dbReference type="InterPro" id="IPR020479">
    <property type="entry name" value="HD_metazoa"/>
</dbReference>
<dbReference type="AlphaFoldDB" id="A0A087TJV0"/>
<dbReference type="InterPro" id="IPR017970">
    <property type="entry name" value="Homeobox_CS"/>
</dbReference>
<dbReference type="Proteomes" id="UP000054359">
    <property type="component" value="Unassembled WGS sequence"/>
</dbReference>
<evidence type="ECO:0000256" key="4">
    <source>
        <dbReference type="ARBA" id="ARBA00023155"/>
    </source>
</evidence>
<evidence type="ECO:0000256" key="6">
    <source>
        <dbReference type="PROSITE-ProRule" id="PRU00108"/>
    </source>
</evidence>